<dbReference type="InterPro" id="IPR035979">
    <property type="entry name" value="RBD_domain_sf"/>
</dbReference>
<evidence type="ECO:0000256" key="3">
    <source>
        <dbReference type="ARBA" id="ARBA00030780"/>
    </source>
</evidence>
<dbReference type="PANTHER" id="PTHR21245">
    <property type="entry name" value="HETEROGENEOUS NUCLEAR RIBONUCLEOPROTEIN"/>
    <property type="match status" value="1"/>
</dbReference>
<evidence type="ECO:0000256" key="1">
    <source>
        <dbReference type="ARBA" id="ARBA00021141"/>
    </source>
</evidence>
<dbReference type="InterPro" id="IPR012677">
    <property type="entry name" value="Nucleotide-bd_a/b_plait_sf"/>
</dbReference>
<feature type="compositionally biased region" description="Basic residues" evidence="5">
    <location>
        <begin position="185"/>
        <end position="203"/>
    </location>
</feature>
<dbReference type="FunFam" id="3.30.70.330:FF:001430">
    <property type="entry name" value="RNA-binding protein"/>
    <property type="match status" value="1"/>
</dbReference>
<feature type="domain" description="RRM" evidence="6">
    <location>
        <begin position="24"/>
        <end position="105"/>
    </location>
</feature>
<organism evidence="7 8">
    <name type="scientific">Daphnia pulex</name>
    <name type="common">Water flea</name>
    <dbReference type="NCBI Taxonomy" id="6669"/>
    <lineage>
        <taxon>Eukaryota</taxon>
        <taxon>Metazoa</taxon>
        <taxon>Ecdysozoa</taxon>
        <taxon>Arthropoda</taxon>
        <taxon>Crustacea</taxon>
        <taxon>Branchiopoda</taxon>
        <taxon>Diplostraca</taxon>
        <taxon>Cladocera</taxon>
        <taxon>Anomopoda</taxon>
        <taxon>Daphniidae</taxon>
        <taxon>Daphnia</taxon>
    </lineage>
</organism>
<accession>E9GGM4</accession>
<dbReference type="InterPro" id="IPR000504">
    <property type="entry name" value="RRM_dom"/>
</dbReference>
<dbReference type="OMA" id="APYRFQL"/>
<dbReference type="Gene3D" id="3.30.70.330">
    <property type="match status" value="1"/>
</dbReference>
<dbReference type="SMART" id="SM00360">
    <property type="entry name" value="RRM"/>
    <property type="match status" value="1"/>
</dbReference>
<dbReference type="AlphaFoldDB" id="E9GGM4"/>
<keyword evidence="2 4" id="KW-0694">RNA-binding</keyword>
<reference evidence="7 8" key="1">
    <citation type="journal article" date="2011" name="Science">
        <title>The ecoresponsive genome of Daphnia pulex.</title>
        <authorList>
            <person name="Colbourne J.K."/>
            <person name="Pfrender M.E."/>
            <person name="Gilbert D."/>
            <person name="Thomas W.K."/>
            <person name="Tucker A."/>
            <person name="Oakley T.H."/>
            <person name="Tokishita S."/>
            <person name="Aerts A."/>
            <person name="Arnold G.J."/>
            <person name="Basu M.K."/>
            <person name="Bauer D.J."/>
            <person name="Caceres C.E."/>
            <person name="Carmel L."/>
            <person name="Casola C."/>
            <person name="Choi J.H."/>
            <person name="Detter J.C."/>
            <person name="Dong Q."/>
            <person name="Dusheyko S."/>
            <person name="Eads B.D."/>
            <person name="Frohlich T."/>
            <person name="Geiler-Samerotte K.A."/>
            <person name="Gerlach D."/>
            <person name="Hatcher P."/>
            <person name="Jogdeo S."/>
            <person name="Krijgsveld J."/>
            <person name="Kriventseva E.V."/>
            <person name="Kultz D."/>
            <person name="Laforsch C."/>
            <person name="Lindquist E."/>
            <person name="Lopez J."/>
            <person name="Manak J.R."/>
            <person name="Muller J."/>
            <person name="Pangilinan J."/>
            <person name="Patwardhan R.P."/>
            <person name="Pitluck S."/>
            <person name="Pritham E.J."/>
            <person name="Rechtsteiner A."/>
            <person name="Rho M."/>
            <person name="Rogozin I.B."/>
            <person name="Sakarya O."/>
            <person name="Salamov A."/>
            <person name="Schaack S."/>
            <person name="Shapiro H."/>
            <person name="Shiga Y."/>
            <person name="Skalitzky C."/>
            <person name="Smith Z."/>
            <person name="Souvorov A."/>
            <person name="Sung W."/>
            <person name="Tang Z."/>
            <person name="Tsuchiya D."/>
            <person name="Tu H."/>
            <person name="Vos H."/>
            <person name="Wang M."/>
            <person name="Wolf Y.I."/>
            <person name="Yamagata H."/>
            <person name="Yamada T."/>
            <person name="Ye Y."/>
            <person name="Shaw J.R."/>
            <person name="Andrews J."/>
            <person name="Crease T.J."/>
            <person name="Tang H."/>
            <person name="Lucas S.M."/>
            <person name="Robertson H.M."/>
            <person name="Bork P."/>
            <person name="Koonin E.V."/>
            <person name="Zdobnov E.M."/>
            <person name="Grigoriev I.V."/>
            <person name="Lynch M."/>
            <person name="Boore J.L."/>
        </authorList>
    </citation>
    <scope>NUCLEOTIDE SEQUENCE [LARGE SCALE GENOMIC DNA]</scope>
</reference>
<dbReference type="STRING" id="6669.E9GGM4"/>
<protein>
    <recommendedName>
        <fullName evidence="1">Probable RNA-binding protein 18</fullName>
    </recommendedName>
    <alternativeName>
        <fullName evidence="3">RNA-binding motif protein 18</fullName>
    </alternativeName>
</protein>
<dbReference type="CDD" id="cd12355">
    <property type="entry name" value="RRM_RBM18"/>
    <property type="match status" value="1"/>
</dbReference>
<evidence type="ECO:0000256" key="4">
    <source>
        <dbReference type="PROSITE-ProRule" id="PRU00176"/>
    </source>
</evidence>
<evidence type="ECO:0000313" key="8">
    <source>
        <dbReference type="Proteomes" id="UP000000305"/>
    </source>
</evidence>
<dbReference type="GO" id="GO:0003723">
    <property type="term" value="F:RNA binding"/>
    <property type="evidence" value="ECO:0000318"/>
    <property type="project" value="GO_Central"/>
</dbReference>
<dbReference type="Pfam" id="PF00076">
    <property type="entry name" value="RRM_1"/>
    <property type="match status" value="1"/>
</dbReference>
<evidence type="ECO:0000256" key="5">
    <source>
        <dbReference type="SAM" id="MobiDB-lite"/>
    </source>
</evidence>
<dbReference type="EMBL" id="GL732543">
    <property type="protein sequence ID" value="EFX81417.1"/>
    <property type="molecule type" value="Genomic_DNA"/>
</dbReference>
<dbReference type="PROSITE" id="PS50102">
    <property type="entry name" value="RRM"/>
    <property type="match status" value="1"/>
</dbReference>
<dbReference type="eggNOG" id="ENOG502S20K">
    <property type="taxonomic scope" value="Eukaryota"/>
</dbReference>
<dbReference type="Proteomes" id="UP000000305">
    <property type="component" value="Unassembled WGS sequence"/>
</dbReference>
<dbReference type="InterPro" id="IPR039157">
    <property type="entry name" value="RBM18_RRM"/>
</dbReference>
<dbReference type="OrthoDB" id="6730379at2759"/>
<dbReference type="InParanoid" id="E9GGM4"/>
<keyword evidence="8" id="KW-1185">Reference proteome</keyword>
<name>E9GGM4_DAPPU</name>
<evidence type="ECO:0000256" key="2">
    <source>
        <dbReference type="ARBA" id="ARBA00022884"/>
    </source>
</evidence>
<dbReference type="KEGG" id="dpx:DAPPUDRAFT_224305"/>
<dbReference type="HOGENOM" id="CLU_066926_3_1_1"/>
<feature type="region of interest" description="Disordered" evidence="5">
    <location>
        <begin position="153"/>
        <end position="203"/>
    </location>
</feature>
<evidence type="ECO:0000259" key="6">
    <source>
        <dbReference type="PROSITE" id="PS50102"/>
    </source>
</evidence>
<dbReference type="PhylomeDB" id="E9GGM4"/>
<sequence length="203" mass="22819">MNSTAEMDKDDPMLDLYTHPNNDSRIWVGNLDSRVTEFELVKLFQNAGTIDKLEYLFHKIGPQAGQPRGYAFLTFSKREEAIRARKEFDGKSLLGRTLLVKPARSVQKDDLTGPKTTQFSIPALSGAKDNKNKLNLEQQIKAIESKLKTMENSSATLPDLPPNFVSPLSRIAARPAAQPYPSRSNRSRGSRGRGRGGYRDRRR</sequence>
<evidence type="ECO:0000313" key="7">
    <source>
        <dbReference type="EMBL" id="EFX81417.1"/>
    </source>
</evidence>
<dbReference type="SUPFAM" id="SSF54928">
    <property type="entry name" value="RNA-binding domain, RBD"/>
    <property type="match status" value="1"/>
</dbReference>
<proteinExistence type="predicted"/>
<gene>
    <name evidence="7" type="ORF">DAPPUDRAFT_224305</name>
</gene>
<dbReference type="FunCoup" id="E9GGM4">
    <property type="interactions" value="1563"/>
</dbReference>